<organism evidence="1 2">
    <name type="scientific">Racocetra persica</name>
    <dbReference type="NCBI Taxonomy" id="160502"/>
    <lineage>
        <taxon>Eukaryota</taxon>
        <taxon>Fungi</taxon>
        <taxon>Fungi incertae sedis</taxon>
        <taxon>Mucoromycota</taxon>
        <taxon>Glomeromycotina</taxon>
        <taxon>Glomeromycetes</taxon>
        <taxon>Diversisporales</taxon>
        <taxon>Gigasporaceae</taxon>
        <taxon>Racocetra</taxon>
    </lineage>
</organism>
<gene>
    <name evidence="1" type="ORF">RPERSI_LOCUS9529</name>
</gene>
<name>A0ACA9P9E7_9GLOM</name>
<evidence type="ECO:0000313" key="2">
    <source>
        <dbReference type="Proteomes" id="UP000789920"/>
    </source>
</evidence>
<proteinExistence type="predicted"/>
<protein>
    <submittedName>
        <fullName evidence="1">36363_t:CDS:1</fullName>
    </submittedName>
</protein>
<comment type="caution">
    <text evidence="1">The sequence shown here is derived from an EMBL/GenBank/DDBJ whole genome shotgun (WGS) entry which is preliminary data.</text>
</comment>
<evidence type="ECO:0000313" key="1">
    <source>
        <dbReference type="EMBL" id="CAG8690630.1"/>
    </source>
</evidence>
<keyword evidence="2" id="KW-1185">Reference proteome</keyword>
<reference evidence="1" key="1">
    <citation type="submission" date="2021-06" db="EMBL/GenBank/DDBJ databases">
        <authorList>
            <person name="Kallberg Y."/>
            <person name="Tangrot J."/>
            <person name="Rosling A."/>
        </authorList>
    </citation>
    <scope>NUCLEOTIDE SEQUENCE</scope>
    <source>
        <strain evidence="1">MA461A</strain>
    </source>
</reference>
<dbReference type="Proteomes" id="UP000789920">
    <property type="component" value="Unassembled WGS sequence"/>
</dbReference>
<accession>A0ACA9P9E7</accession>
<sequence>MPYKPKLKVSSKRKFQLKIARAKFDSQKNNDLRNKINQYLENMNYCQLKQIHDYIIKELNIEATSETDDKRIELISNILQLPDQQVHVATTLFENMRYSKGSNEGKILSPYLQKKAKLYIEQSLYKAGQSSNSLTKANNNLHLENVNLQKTITQLQKSKVTSTQKLQSLSGKISQLTRKRKNQIAKIRANARRPLTDTRSFNAMINSFIMENKKEYKSDFINIMVQMSQVGKSSFRSTVQATQLFLGFLTGKSNSHGSSPQSLVRWHKEVSKLHVSQLSKNMGNSEFFSFAHIIMMGFEETAFGKLPPAAEELKTVRAHKKRKISSETDQHGEDKANETFTTLFIRR</sequence>
<dbReference type="EMBL" id="CAJVQC010018097">
    <property type="protein sequence ID" value="CAG8690630.1"/>
    <property type="molecule type" value="Genomic_DNA"/>
</dbReference>